<dbReference type="PANTHER" id="PTHR43788">
    <property type="entry name" value="DNA2/NAM7 HELICASE FAMILY MEMBER"/>
    <property type="match status" value="1"/>
</dbReference>
<sequence>MPTSPLPDGFAHHITRWAQRAGASEPAVALAEAAARLVSAATAEGHVCAHVDGLPPPWQAMPPDELHAALIATGVVADDASAEPAPLFADGSGRLYLWRYHDYERRLATALHALAQPFGLADADIARLRAQLDQLFPADAPRSGPDRQKLAAALALQGGLTVISGGPGTGKTHTVVGLLAALLTLQPDTRVALAAPTGKAAARMMDTLRRRTADLPAAIRERLPNEAWTIHRLLGVTSEAGRFRHHRDNPLPIDALVVDEASMLDLALATRLVEAMPTGARLILLGDKDQLAAVEAGAVFAELSSTMAFSPACSATLAALAGGETDTLIDHDGPPAALPDAVMWLTESRRFRADSGIGRLAGEINAGRGEAALAWLQAGENGALRWFDDAGDAPGDTVREALLTGYAPYFAALGDAATARDPAALMQALERFRVLCAVQAGPRGVAAINTLVGSRVRRLTGPASSSPWYRGRAVMILRNDYALRVFNGDIGLCVLGPDGALAVAFPEADGDWRYLTPSRLPEHADAFAITVHKSQGSEFARVHLLLPESAGAVLTRELVYTAVTRATEAVEISGDDQVFEQACRTPTRRRSGLGGQLARERVSHSLARV</sequence>
<keyword evidence="3" id="KW-0540">Nuclease</keyword>
<keyword evidence="3" id="KW-0227">DNA damage</keyword>
<comment type="function">
    <text evidence="3">A helicase/nuclease that prepares dsDNA breaks (DSB) for recombinational DNA repair. Binds to DSBs and unwinds DNA via a highly rapid and processive ATP-dependent bidirectional helicase activity. Unwinds dsDNA until it encounters a Chi (crossover hotspot instigator) sequence from the 3' direction. Cuts ssDNA a few nucleotides 3' to the Chi site. The properties and activities of the enzyme are changed at Chi. The Chi-altered holoenzyme produces a long 3'-ssDNA overhang and facilitates RecA-binding to the ssDNA for homologous DNA recombination and repair. Holoenzyme degrades any linearized DNA that is unable to undergo homologous recombination. In the holoenzyme this subunit has ssDNA-dependent ATPase and 5'-3' helicase activity. When added to pre-assembled RecBC greatly stimulates nuclease activity and augments holoenzyme processivity. Negatively regulates the RecA-loading ability of RecBCD.</text>
</comment>
<keyword evidence="3" id="KW-0413">Isomerase</keyword>
<keyword evidence="3 5" id="KW-0378">Hydrolase</keyword>
<feature type="binding site" evidence="3">
    <location>
        <begin position="165"/>
        <end position="172"/>
    </location>
    <ligand>
        <name>ATP</name>
        <dbReference type="ChEBI" id="CHEBI:30616"/>
    </ligand>
</feature>
<dbReference type="HAMAP" id="MF_01487">
    <property type="entry name" value="RecD"/>
    <property type="match status" value="1"/>
</dbReference>
<evidence type="ECO:0000259" key="4">
    <source>
        <dbReference type="Pfam" id="PF13538"/>
    </source>
</evidence>
<dbReference type="InterPro" id="IPR027417">
    <property type="entry name" value="P-loop_NTPase"/>
</dbReference>
<protein>
    <recommendedName>
        <fullName evidence="3">RecBCD enzyme subunit RecD</fullName>
        <ecNumber evidence="3">5.6.2.3</ecNumber>
    </recommendedName>
    <alternativeName>
        <fullName evidence="3">DNA 5'-3' helicase subunit RecD</fullName>
    </alternativeName>
    <alternativeName>
        <fullName evidence="3">Exonuclease V subunit RecD</fullName>
        <shortName evidence="3">ExoV subunit RecD</shortName>
    </alternativeName>
    <alternativeName>
        <fullName evidence="3">Helicase/nuclease RecBCD subunit RecD</fullName>
    </alternativeName>
</protein>
<keyword evidence="2 3" id="KW-0067">ATP-binding</keyword>
<comment type="miscellaneous">
    <text evidence="3">In the RecBCD complex, RecB has a slow 3'-5' helicase, an exonuclease activity and loads RecA onto ssDNA, RecD has a fast 5'-3' helicase activity, while RecC stimulates the ATPase and processivity of the RecB helicase and contributes to recognition of the Chi site.</text>
</comment>
<comment type="catalytic activity">
    <reaction evidence="3">
        <text>ATP + H2O = ADP + phosphate + H(+)</text>
        <dbReference type="Rhea" id="RHEA:13065"/>
        <dbReference type="ChEBI" id="CHEBI:15377"/>
        <dbReference type="ChEBI" id="CHEBI:15378"/>
        <dbReference type="ChEBI" id="CHEBI:30616"/>
        <dbReference type="ChEBI" id="CHEBI:43474"/>
        <dbReference type="ChEBI" id="CHEBI:456216"/>
        <dbReference type="EC" id="5.6.2.3"/>
    </reaction>
</comment>
<comment type="caution">
    <text evidence="5">The sequence shown here is derived from an EMBL/GenBank/DDBJ whole genome shotgun (WGS) entry which is preliminary data.</text>
</comment>
<evidence type="ECO:0000256" key="2">
    <source>
        <dbReference type="ARBA" id="ARBA00022840"/>
    </source>
</evidence>
<keyword evidence="3" id="KW-0238">DNA-binding</keyword>
<feature type="domain" description="UvrD-like helicase C-terminal" evidence="4">
    <location>
        <begin position="526"/>
        <end position="570"/>
    </location>
</feature>
<dbReference type="AlphaFoldDB" id="A0A840BIC9"/>
<dbReference type="Pfam" id="PF13538">
    <property type="entry name" value="UvrD_C_2"/>
    <property type="match status" value="1"/>
</dbReference>
<comment type="subunit">
    <text evidence="3">Heterotrimer of RecB, RecC and RecD. All subunits contribute to DNA-binding.</text>
</comment>
<dbReference type="CDD" id="cd17933">
    <property type="entry name" value="DEXSc_RecD-like"/>
    <property type="match status" value="1"/>
</dbReference>
<dbReference type="Pfam" id="PF13245">
    <property type="entry name" value="AAA_19"/>
    <property type="match status" value="1"/>
</dbReference>
<dbReference type="SUPFAM" id="SSF52540">
    <property type="entry name" value="P-loop containing nucleoside triphosphate hydrolases"/>
    <property type="match status" value="2"/>
</dbReference>
<dbReference type="Gene3D" id="3.40.50.300">
    <property type="entry name" value="P-loop containing nucleotide triphosphate hydrolases"/>
    <property type="match status" value="3"/>
</dbReference>
<evidence type="ECO:0000313" key="5">
    <source>
        <dbReference type="EMBL" id="MBB4011388.1"/>
    </source>
</evidence>
<evidence type="ECO:0000256" key="1">
    <source>
        <dbReference type="ARBA" id="ARBA00022741"/>
    </source>
</evidence>
<dbReference type="GO" id="GO:0003677">
    <property type="term" value="F:DNA binding"/>
    <property type="evidence" value="ECO:0007669"/>
    <property type="project" value="UniProtKB-UniRule"/>
</dbReference>
<keyword evidence="3" id="KW-0269">Exonuclease</keyword>
<dbReference type="CDD" id="cd18809">
    <property type="entry name" value="SF1_C_RecD"/>
    <property type="match status" value="1"/>
</dbReference>
<evidence type="ECO:0000313" key="6">
    <source>
        <dbReference type="Proteomes" id="UP000561045"/>
    </source>
</evidence>
<comment type="similarity">
    <text evidence="3">Belongs to the RecD family.</text>
</comment>
<dbReference type="PANTHER" id="PTHR43788:SF6">
    <property type="entry name" value="DNA HELICASE B"/>
    <property type="match status" value="1"/>
</dbReference>
<keyword evidence="6" id="KW-1185">Reference proteome</keyword>
<gene>
    <name evidence="3" type="primary">recD</name>
    <name evidence="5" type="ORF">GGR36_000696</name>
</gene>
<organism evidence="5 6">
    <name type="scientific">Niveibacterium umoris</name>
    <dbReference type="NCBI Taxonomy" id="1193620"/>
    <lineage>
        <taxon>Bacteria</taxon>
        <taxon>Pseudomonadati</taxon>
        <taxon>Pseudomonadota</taxon>
        <taxon>Betaproteobacteria</taxon>
        <taxon>Rhodocyclales</taxon>
        <taxon>Rhodocyclaceae</taxon>
        <taxon>Niveibacterium</taxon>
    </lineage>
</organism>
<dbReference type="GO" id="GO:0043139">
    <property type="term" value="F:5'-3' DNA helicase activity"/>
    <property type="evidence" value="ECO:0007669"/>
    <property type="project" value="UniProtKB-UniRule"/>
</dbReference>
<keyword evidence="1 3" id="KW-0547">Nucleotide-binding</keyword>
<dbReference type="EC" id="5.6.2.3" evidence="3"/>
<dbReference type="RefSeq" id="WP_242533095.1">
    <property type="nucleotide sequence ID" value="NZ_BAABLE010000011.1"/>
</dbReference>
<keyword evidence="3" id="KW-0347">Helicase</keyword>
<name>A0A840BIC9_9RHOO</name>
<keyword evidence="3" id="KW-0234">DNA repair</keyword>
<dbReference type="NCBIfam" id="TIGR01447">
    <property type="entry name" value="recD"/>
    <property type="match status" value="1"/>
</dbReference>
<dbReference type="GO" id="GO:0000724">
    <property type="term" value="P:double-strand break repair via homologous recombination"/>
    <property type="evidence" value="ECO:0007669"/>
    <property type="project" value="UniProtKB-UniRule"/>
</dbReference>
<dbReference type="InterPro" id="IPR006344">
    <property type="entry name" value="RecD"/>
</dbReference>
<dbReference type="GO" id="GO:0008854">
    <property type="term" value="F:exodeoxyribonuclease V activity"/>
    <property type="evidence" value="ECO:0007669"/>
    <property type="project" value="InterPro"/>
</dbReference>
<accession>A0A840BIC9</accession>
<evidence type="ECO:0000256" key="3">
    <source>
        <dbReference type="HAMAP-Rule" id="MF_01487"/>
    </source>
</evidence>
<dbReference type="EMBL" id="JACIET010000001">
    <property type="protein sequence ID" value="MBB4011388.1"/>
    <property type="molecule type" value="Genomic_DNA"/>
</dbReference>
<dbReference type="Proteomes" id="UP000561045">
    <property type="component" value="Unassembled WGS sequence"/>
</dbReference>
<dbReference type="GO" id="GO:0017116">
    <property type="term" value="F:single-stranded DNA helicase activity"/>
    <property type="evidence" value="ECO:0007669"/>
    <property type="project" value="TreeGrafter"/>
</dbReference>
<dbReference type="GO" id="GO:0009338">
    <property type="term" value="C:exodeoxyribonuclease V complex"/>
    <property type="evidence" value="ECO:0007669"/>
    <property type="project" value="InterPro"/>
</dbReference>
<dbReference type="GO" id="GO:0005524">
    <property type="term" value="F:ATP binding"/>
    <property type="evidence" value="ECO:0007669"/>
    <property type="project" value="UniProtKB-UniRule"/>
</dbReference>
<dbReference type="InterPro" id="IPR027785">
    <property type="entry name" value="UvrD-like_helicase_C"/>
</dbReference>
<dbReference type="InterPro" id="IPR050534">
    <property type="entry name" value="Coronavir_polyprotein_1ab"/>
</dbReference>
<proteinExistence type="inferred from homology"/>
<reference evidence="5 6" key="1">
    <citation type="submission" date="2020-08" db="EMBL/GenBank/DDBJ databases">
        <title>Genomic Encyclopedia of Type Strains, Phase IV (KMG-IV): sequencing the most valuable type-strain genomes for metagenomic binning, comparative biology and taxonomic classification.</title>
        <authorList>
            <person name="Goeker M."/>
        </authorList>
    </citation>
    <scope>NUCLEOTIDE SEQUENCE [LARGE SCALE GENOMIC DNA]</scope>
    <source>
        <strain evidence="5 6">DSM 106739</strain>
    </source>
</reference>